<evidence type="ECO:0000256" key="2">
    <source>
        <dbReference type="ARBA" id="ARBA00006533"/>
    </source>
</evidence>
<dbReference type="Gene3D" id="3.40.50.10190">
    <property type="entry name" value="BRCT domain"/>
    <property type="match status" value="1"/>
</dbReference>
<dbReference type="InterPro" id="IPR011989">
    <property type="entry name" value="ARM-like"/>
</dbReference>
<evidence type="ECO:0000259" key="9">
    <source>
        <dbReference type="PROSITE" id="PS50172"/>
    </source>
</evidence>
<evidence type="ECO:0000256" key="1">
    <source>
        <dbReference type="ARBA" id="ARBA00004286"/>
    </source>
</evidence>
<dbReference type="PROSITE" id="PS50172">
    <property type="entry name" value="BRCT"/>
    <property type="match status" value="1"/>
</dbReference>
<feature type="region of interest" description="Disordered" evidence="8">
    <location>
        <begin position="1010"/>
        <end position="1162"/>
    </location>
</feature>
<dbReference type="OrthoDB" id="27187at2759"/>
<dbReference type="InterPro" id="IPR027165">
    <property type="entry name" value="CND3"/>
</dbReference>
<dbReference type="GO" id="GO:0007076">
    <property type="term" value="P:mitotic chromosome condensation"/>
    <property type="evidence" value="ECO:0007669"/>
    <property type="project" value="InterPro"/>
</dbReference>
<evidence type="ECO:0000256" key="6">
    <source>
        <dbReference type="ARBA" id="ARBA00023067"/>
    </source>
</evidence>
<feature type="compositionally biased region" description="Basic and acidic residues" evidence="8">
    <location>
        <begin position="1150"/>
        <end position="1162"/>
    </location>
</feature>
<dbReference type="STRING" id="1890364.A0A2P6NE62"/>
<feature type="compositionally biased region" description="Basic and acidic residues" evidence="8">
    <location>
        <begin position="924"/>
        <end position="935"/>
    </location>
</feature>
<feature type="compositionally biased region" description="Acidic residues" evidence="8">
    <location>
        <begin position="942"/>
        <end position="951"/>
    </location>
</feature>
<evidence type="ECO:0000313" key="11">
    <source>
        <dbReference type="Proteomes" id="UP000241769"/>
    </source>
</evidence>
<comment type="caution">
    <text evidence="10">The sequence shown here is derived from an EMBL/GenBank/DDBJ whole genome shotgun (WGS) entry which is preliminary data.</text>
</comment>
<dbReference type="Pfam" id="PF12719">
    <property type="entry name" value="Cnd3"/>
    <property type="match status" value="1"/>
</dbReference>
<comment type="subcellular location">
    <subcellularLocation>
        <location evidence="1">Chromosome</location>
    </subcellularLocation>
</comment>
<comment type="similarity">
    <text evidence="2">Belongs to the CND3 (condensin subunit 3) family.</text>
</comment>
<proteinExistence type="inferred from homology"/>
<evidence type="ECO:0000256" key="5">
    <source>
        <dbReference type="ARBA" id="ARBA00022776"/>
    </source>
</evidence>
<accession>A0A2P6NE62</accession>
<dbReference type="EMBL" id="MDYQ01000108">
    <property type="protein sequence ID" value="PRP82212.1"/>
    <property type="molecule type" value="Genomic_DNA"/>
</dbReference>
<evidence type="ECO:0000256" key="3">
    <source>
        <dbReference type="ARBA" id="ARBA00022454"/>
    </source>
</evidence>
<gene>
    <name evidence="10" type="ORF">PROFUN_10421</name>
</gene>
<dbReference type="InterPro" id="IPR036420">
    <property type="entry name" value="BRCT_dom_sf"/>
</dbReference>
<dbReference type="GO" id="GO:0051301">
    <property type="term" value="P:cell division"/>
    <property type="evidence" value="ECO:0007669"/>
    <property type="project" value="UniProtKB-KW"/>
</dbReference>
<keyword evidence="7" id="KW-0131">Cell cycle</keyword>
<dbReference type="InterPro" id="IPR016024">
    <property type="entry name" value="ARM-type_fold"/>
</dbReference>
<feature type="region of interest" description="Disordered" evidence="8">
    <location>
        <begin position="129"/>
        <end position="169"/>
    </location>
</feature>
<feature type="region of interest" description="Disordered" evidence="8">
    <location>
        <begin position="904"/>
        <end position="976"/>
    </location>
</feature>
<evidence type="ECO:0000256" key="8">
    <source>
        <dbReference type="SAM" id="MobiDB-lite"/>
    </source>
</evidence>
<dbReference type="PANTHER" id="PTHR14418:SF5">
    <property type="entry name" value="CONDENSIN COMPLEX SUBUNIT 3"/>
    <property type="match status" value="1"/>
</dbReference>
<dbReference type="GO" id="GO:0000793">
    <property type="term" value="C:condensed chromosome"/>
    <property type="evidence" value="ECO:0007669"/>
    <property type="project" value="TreeGrafter"/>
</dbReference>
<sequence>MNVEFYVVDVDIPGMIPNFLAGHATRLSDDNQLANMTRVPAQQRRLEGIRHQMCQLLDQAQRSLGSHARCAKSMVTLFRLDPALFRKEFFLHIKRILSVGKREPSIERLVVFVVETTVQITKKIVAADDNASEEPVNKKRKTSSKNASSKKKNNGKKSMEEEISDEEEPTYDREKFKHFIHEIIPVEEEQESLAHDLINYLLPMTNAKDKGVRFRTCNIIAGLMKNLTEIELEEEMTERVSDKHPAVRVQAVDALSRLQDATKKEDRVTQLYIKTLRTDTSVDVRKAVISAIQLTALTLPIVMERLHDVSDEVRKHLILNVGRLVPVAKMKISFRIELAREGLMDKSPAVRKVASQMITNHWMKSNRINGSVTKLLEMLDIEANPQVAQTVLMYVFKDNPNVVVEHNWSKLTKEDALIWRMHCNYVKFELKDEDKFESLVPETTIFAKILASYQEDEYILEQLLLLGGLLDFADEAGRREFRIAIVDLLLDLQLSEKITAIIMKLLRRICSSSEFMQVCLESISEINDPLEGEKQEGEGVMLRCLEIAKTILQNTKTVRVRSRSWFHPSKGLRDPGAVDLLPNVILKGIQSPKKKIREASIIPLGLCCLYKKEVTRRYSGLLLRMLESDCDSVKIAVVKVICDLLIVFGLDVFEAESFDDLLSQDANDYLSQPTQAPEEKQKRVSGHSALVVLSQLLVSDNSGLQMAAVETVVKLLLAEQLGDMRDKMFSKLLLLFGGGINTPGNEMLHSCLEQVLQSYCNKKPEVMRGALVIALDSISKAPKSSNLYPIQLNQFCDHLMQFVPPESHPNLCEDIIVKLHNRNDANYGRLTQALSSFKIPKTTPPEKIKSIKYLTERLLRKVTIKEYKGRVEKFLSIVSVLDTTPGVLSEQQTRDLKKRIREDEEEVTAAQQTESTPAKTMTSQEKKQTMMEKQAEYFGSVDDYELEEDDSTQTKKKKRESQERYRKERDILKKQNENMKKTLELLRQQLAEKNSDKNLSPFQKAARRIEAINVTSDEDQSGCDAPNQDRPPEKAGKIARDESPREKTVQFVKPNTPEKKKESNKKEDITEKTKRKEPASKRVGVKSSQATKKKTVADAKSQKQDESRKRSALVEDIDSSPEERDVPSPQKKAKVIIPDASDMLPSTPLHGEESPHKEKIVRDKSTCRRVVVSFTGFRKDNRMQSLMDDLADRITLLGGEARLDDAYDAKITHMVCPHNTRTSKTMAAHLTQRWVIDPSWIIASTEAGYFVLETEFSQPKRDSPFKGKKVWLSNDHTGCQSLAQVKAIVTTLGRGSIVEKPEEGDILVGPNRTSEREKYGGEGRMYLSWNEFYDLIQPPEKK</sequence>
<keyword evidence="6" id="KW-0226">DNA condensation</keyword>
<dbReference type="Gene3D" id="1.25.10.10">
    <property type="entry name" value="Leucine-rich Repeat Variant"/>
    <property type="match status" value="1"/>
</dbReference>
<keyword evidence="4" id="KW-0132">Cell division</keyword>
<dbReference type="GO" id="GO:0000796">
    <property type="term" value="C:condensin complex"/>
    <property type="evidence" value="ECO:0007669"/>
    <property type="project" value="InterPro"/>
</dbReference>
<organism evidence="10 11">
    <name type="scientific">Planoprotostelium fungivorum</name>
    <dbReference type="NCBI Taxonomy" id="1890364"/>
    <lineage>
        <taxon>Eukaryota</taxon>
        <taxon>Amoebozoa</taxon>
        <taxon>Evosea</taxon>
        <taxon>Variosea</taxon>
        <taxon>Cavosteliida</taxon>
        <taxon>Cavosteliaceae</taxon>
        <taxon>Planoprotostelium</taxon>
    </lineage>
</organism>
<evidence type="ECO:0000313" key="10">
    <source>
        <dbReference type="EMBL" id="PRP82212.1"/>
    </source>
</evidence>
<feature type="compositionally biased region" description="Basic and acidic residues" evidence="8">
    <location>
        <begin position="960"/>
        <end position="976"/>
    </location>
</feature>
<dbReference type="InterPro" id="IPR001357">
    <property type="entry name" value="BRCT_dom"/>
</dbReference>
<dbReference type="InterPro" id="IPR025977">
    <property type="entry name" value="Cnd3_C"/>
</dbReference>
<dbReference type="InParanoid" id="A0A2P6NE62"/>
<protein>
    <submittedName>
        <fullName evidence="10">Condensin complex subunit 3-like</fullName>
    </submittedName>
</protein>
<dbReference type="PANTHER" id="PTHR14418">
    <property type="entry name" value="CONDENSIN COMPLEX SUBUNIT 3-RELATED"/>
    <property type="match status" value="1"/>
</dbReference>
<feature type="domain" description="BRCT" evidence="9">
    <location>
        <begin position="1162"/>
        <end position="1258"/>
    </location>
</feature>
<evidence type="ECO:0000256" key="7">
    <source>
        <dbReference type="ARBA" id="ARBA00023306"/>
    </source>
</evidence>
<feature type="compositionally biased region" description="Basic and acidic residues" evidence="8">
    <location>
        <begin position="1095"/>
        <end position="1113"/>
    </location>
</feature>
<dbReference type="SUPFAM" id="SSF48371">
    <property type="entry name" value="ARM repeat"/>
    <property type="match status" value="1"/>
</dbReference>
<feature type="compositionally biased region" description="Basic and acidic residues" evidence="8">
    <location>
        <begin position="1030"/>
        <end position="1048"/>
    </location>
</feature>
<reference evidence="10 11" key="1">
    <citation type="journal article" date="2018" name="Genome Biol. Evol.">
        <title>Multiple Roots of Fruiting Body Formation in Amoebozoa.</title>
        <authorList>
            <person name="Hillmann F."/>
            <person name="Forbes G."/>
            <person name="Novohradska S."/>
            <person name="Ferling I."/>
            <person name="Riege K."/>
            <person name="Groth M."/>
            <person name="Westermann M."/>
            <person name="Marz M."/>
            <person name="Spaller T."/>
            <person name="Winckler T."/>
            <person name="Schaap P."/>
            <person name="Glockner G."/>
        </authorList>
    </citation>
    <scope>NUCLEOTIDE SEQUENCE [LARGE SCALE GENOMIC DNA]</scope>
    <source>
        <strain evidence="10 11">Jena</strain>
    </source>
</reference>
<feature type="compositionally biased region" description="Basic residues" evidence="8">
    <location>
        <begin position="138"/>
        <end position="155"/>
    </location>
</feature>
<dbReference type="SUPFAM" id="SSF52113">
    <property type="entry name" value="BRCT domain"/>
    <property type="match status" value="1"/>
</dbReference>
<feature type="compositionally biased region" description="Polar residues" evidence="8">
    <location>
        <begin position="909"/>
        <end position="923"/>
    </location>
</feature>
<keyword evidence="3" id="KW-0158">Chromosome</keyword>
<dbReference type="Proteomes" id="UP000241769">
    <property type="component" value="Unassembled WGS sequence"/>
</dbReference>
<name>A0A2P6NE62_9EUKA</name>
<evidence type="ECO:0000256" key="4">
    <source>
        <dbReference type="ARBA" id="ARBA00022618"/>
    </source>
</evidence>
<feature type="compositionally biased region" description="Basic and acidic residues" evidence="8">
    <location>
        <begin position="1056"/>
        <end position="1080"/>
    </location>
</feature>
<keyword evidence="5" id="KW-0498">Mitosis</keyword>
<keyword evidence="11" id="KW-1185">Reference proteome</keyword>